<evidence type="ECO:0000313" key="2">
    <source>
        <dbReference type="Proteomes" id="UP000003490"/>
    </source>
</evidence>
<dbReference type="AlphaFoldDB" id="A7VR75"/>
<dbReference type="HOGENOM" id="CLU_3364248_0_0_9"/>
<protein>
    <submittedName>
        <fullName evidence="1">Uncharacterized protein</fullName>
    </submittedName>
</protein>
<evidence type="ECO:0000313" key="1">
    <source>
        <dbReference type="EMBL" id="EDO62197.1"/>
    </source>
</evidence>
<accession>A7VR75</accession>
<dbReference type="Proteomes" id="UP000003490">
    <property type="component" value="Unassembled WGS sequence"/>
</dbReference>
<proteinExistence type="predicted"/>
<dbReference type="EMBL" id="ABCB02000016">
    <property type="protein sequence ID" value="EDO62197.1"/>
    <property type="molecule type" value="Genomic_DNA"/>
</dbReference>
<name>A7VR75_9FIRM</name>
<comment type="caution">
    <text evidence="1">The sequence shown here is derived from an EMBL/GenBank/DDBJ whole genome shotgun (WGS) entry which is preliminary data.</text>
</comment>
<reference evidence="1 2" key="2">
    <citation type="submission" date="2007-08" db="EMBL/GenBank/DDBJ databases">
        <authorList>
            <person name="Fulton L."/>
            <person name="Clifton S."/>
            <person name="Fulton B."/>
            <person name="Xu J."/>
            <person name="Minx P."/>
            <person name="Pepin K.H."/>
            <person name="Johnson M."/>
            <person name="Thiruvilangam P."/>
            <person name="Bhonagiri V."/>
            <person name="Nash W.E."/>
            <person name="Wang C."/>
            <person name="Mardis E.R."/>
            <person name="Wilson R.K."/>
        </authorList>
    </citation>
    <scope>NUCLEOTIDE SEQUENCE [LARGE SCALE GENOMIC DNA]</scope>
    <source>
        <strain evidence="1 2">DSM 753</strain>
    </source>
</reference>
<reference evidence="1 2" key="1">
    <citation type="submission" date="2007-08" db="EMBL/GenBank/DDBJ databases">
        <title>Draft genome sequence of Clostridium leptum (DSM 753).</title>
        <authorList>
            <person name="Sudarsanam P."/>
            <person name="Ley R."/>
            <person name="Guruge J."/>
            <person name="Turnbaugh P.J."/>
            <person name="Mahowald M."/>
            <person name="Liep D."/>
            <person name="Gordon J."/>
        </authorList>
    </citation>
    <scope>NUCLEOTIDE SEQUENCE [LARGE SCALE GENOMIC DNA]</scope>
    <source>
        <strain evidence="1 2">DSM 753</strain>
    </source>
</reference>
<gene>
    <name evidence="1" type="ORF">CLOLEP_01058</name>
</gene>
<sequence>MISAVRGAERKKRGFRSFAAGGSLRIFRRPVPGAG</sequence>
<organism evidence="1 2">
    <name type="scientific">[Clostridium] leptum DSM 753</name>
    <dbReference type="NCBI Taxonomy" id="428125"/>
    <lineage>
        <taxon>Bacteria</taxon>
        <taxon>Bacillati</taxon>
        <taxon>Bacillota</taxon>
        <taxon>Clostridia</taxon>
        <taxon>Eubacteriales</taxon>
        <taxon>Oscillospiraceae</taxon>
        <taxon>Oscillospiraceae incertae sedis</taxon>
    </lineage>
</organism>